<name>A0A7R9PVT7_9ACAR</name>
<accession>A0A7R9PVT7</accession>
<feature type="domain" description="C-type lectin" evidence="5">
    <location>
        <begin position="13"/>
        <end position="161"/>
    </location>
</feature>
<dbReference type="Pfam" id="PF14008">
    <property type="entry name" value="Metallophos_C"/>
    <property type="match status" value="1"/>
</dbReference>
<dbReference type="Pfam" id="PF16656">
    <property type="entry name" value="Pur_ac_phosph_N"/>
    <property type="match status" value="1"/>
</dbReference>
<proteinExistence type="inferred from homology"/>
<dbReference type="InterPro" id="IPR001304">
    <property type="entry name" value="C-type_lectin-like"/>
</dbReference>
<dbReference type="GO" id="GO:0003993">
    <property type="term" value="F:acid phosphatase activity"/>
    <property type="evidence" value="ECO:0007669"/>
    <property type="project" value="UniProtKB-EC"/>
</dbReference>
<dbReference type="Proteomes" id="UP000759131">
    <property type="component" value="Unassembled WGS sequence"/>
</dbReference>
<evidence type="ECO:0000256" key="1">
    <source>
        <dbReference type="ARBA" id="ARBA00022729"/>
    </source>
</evidence>
<organism evidence="6">
    <name type="scientific">Medioppia subpectinata</name>
    <dbReference type="NCBI Taxonomy" id="1979941"/>
    <lineage>
        <taxon>Eukaryota</taxon>
        <taxon>Metazoa</taxon>
        <taxon>Ecdysozoa</taxon>
        <taxon>Arthropoda</taxon>
        <taxon>Chelicerata</taxon>
        <taxon>Arachnida</taxon>
        <taxon>Acari</taxon>
        <taxon>Acariformes</taxon>
        <taxon>Sarcoptiformes</taxon>
        <taxon>Oribatida</taxon>
        <taxon>Brachypylina</taxon>
        <taxon>Oppioidea</taxon>
        <taxon>Oppiidae</taxon>
        <taxon>Medioppia</taxon>
    </lineage>
</organism>
<dbReference type="GO" id="GO:0046872">
    <property type="term" value="F:metal ion binding"/>
    <property type="evidence" value="ECO:0007669"/>
    <property type="project" value="InterPro"/>
</dbReference>
<dbReference type="InterPro" id="IPR016186">
    <property type="entry name" value="C-type_lectin-like/link_sf"/>
</dbReference>
<dbReference type="AlphaFoldDB" id="A0A7R9PVT7"/>
<dbReference type="InterPro" id="IPR041792">
    <property type="entry name" value="MPP_PAP"/>
</dbReference>
<keyword evidence="1" id="KW-0732">Signal</keyword>
<dbReference type="SUPFAM" id="SSF49363">
    <property type="entry name" value="Purple acid phosphatase, N-terminal domain"/>
    <property type="match status" value="1"/>
</dbReference>
<dbReference type="SUPFAM" id="SSF56300">
    <property type="entry name" value="Metallo-dependent phosphatases"/>
    <property type="match status" value="1"/>
</dbReference>
<keyword evidence="2" id="KW-1015">Disulfide bond</keyword>
<dbReference type="InterPro" id="IPR029052">
    <property type="entry name" value="Metallo-depent_PP-like"/>
</dbReference>
<dbReference type="EC" id="3.1.3.2" evidence="4"/>
<dbReference type="InterPro" id="IPR016187">
    <property type="entry name" value="CTDL_fold"/>
</dbReference>
<dbReference type="PANTHER" id="PTHR45867:SF3">
    <property type="entry name" value="ACID PHOSPHATASE TYPE 7"/>
    <property type="match status" value="1"/>
</dbReference>
<dbReference type="InterPro" id="IPR018378">
    <property type="entry name" value="C-type_lectin_CS"/>
</dbReference>
<sequence>MVCPRRWKEYKGNQTKCIKPFYEMVSRDEAQRRCQQMGRGFDLLEIHTLNENFMVFQALQETNVSLNFKASLHLQYDFNDDSYNHNKPQLWIGPKRVPFGGVNDFQYRSGCSIKDYNRWHKGQPNDHLNREDCVFMVIDDPMFLGQWEDYSCDTEMYYICQFVLDLHPPCSPKFLNLYGYNETTSNRSNETLITGNTTGSVDITKPDNNGNTGNTGKALLIIIYILYITGAEVQAPVRTQPEQIHLSYGADSTQMMVTWTTFNATNTSTVEFGKNSLDQTLAGLSASFIDGGNESRQIFIHRVMLTQLTPGDQYIYHCGSTDGWSPLFKFNATKNGSDWSPRIAVFGDLGNENSQSIPRLQEEVQRGLYDSIFHIGDFAYDMDSDNGRVGDEFMRQIESIAAYVPYQVNFSNYDNRFSMVNSGSGLMNNHYYSFNIGPAHVIAFSTEYYYFLQYGWKQLVRQYYWLINDLQEANQPENRALRPWIITLGHRPMYCSTDDRKGLPIVRTLGLEDVFYEYGVDVELWAHEHVYERMWPLYNRTVYNASLSQPYTNPSAPVHIITGSAGCKERHDPFVPNPPPWSAVRNSDYGYTRLHILNASHLSLEQISDDQNGKIVDKIMLIQESHGKRKPIP</sequence>
<dbReference type="CDD" id="cd00839">
    <property type="entry name" value="MPP_PAPs"/>
    <property type="match status" value="1"/>
</dbReference>
<evidence type="ECO:0000259" key="5">
    <source>
        <dbReference type="PROSITE" id="PS50041"/>
    </source>
</evidence>
<dbReference type="Pfam" id="PF00059">
    <property type="entry name" value="Lectin_C"/>
    <property type="match status" value="1"/>
</dbReference>
<keyword evidence="3" id="KW-0325">Glycoprotein</keyword>
<dbReference type="Gene3D" id="3.10.100.10">
    <property type="entry name" value="Mannose-Binding Protein A, subunit A"/>
    <property type="match status" value="1"/>
</dbReference>
<keyword evidence="4" id="KW-0378">Hydrolase</keyword>
<dbReference type="InterPro" id="IPR008963">
    <property type="entry name" value="Purple_acid_Pase-like_N"/>
</dbReference>
<keyword evidence="7" id="KW-1185">Reference proteome</keyword>
<comment type="catalytic activity">
    <reaction evidence="4">
        <text>a phosphate monoester + H2O = an alcohol + phosphate</text>
        <dbReference type="Rhea" id="RHEA:15017"/>
        <dbReference type="ChEBI" id="CHEBI:15377"/>
        <dbReference type="ChEBI" id="CHEBI:30879"/>
        <dbReference type="ChEBI" id="CHEBI:43474"/>
        <dbReference type="ChEBI" id="CHEBI:67140"/>
        <dbReference type="EC" id="3.1.3.2"/>
    </reaction>
</comment>
<dbReference type="PANTHER" id="PTHR45867">
    <property type="entry name" value="PURPLE ACID PHOSPHATASE"/>
    <property type="match status" value="1"/>
</dbReference>
<dbReference type="CDD" id="cd00037">
    <property type="entry name" value="CLECT"/>
    <property type="match status" value="1"/>
</dbReference>
<dbReference type="SMART" id="SM00034">
    <property type="entry name" value="CLECT"/>
    <property type="match status" value="1"/>
</dbReference>
<dbReference type="InterPro" id="IPR004843">
    <property type="entry name" value="Calcineurin-like_PHP"/>
</dbReference>
<evidence type="ECO:0000256" key="4">
    <source>
        <dbReference type="RuleBase" id="RU361203"/>
    </source>
</evidence>
<dbReference type="EMBL" id="OC855849">
    <property type="protein sequence ID" value="CAD7622762.1"/>
    <property type="molecule type" value="Genomic_DNA"/>
</dbReference>
<dbReference type="OrthoDB" id="45007at2759"/>
<dbReference type="Gene3D" id="3.60.21.10">
    <property type="match status" value="1"/>
</dbReference>
<gene>
    <name evidence="6" type="ORF">OSB1V03_LOCUS3225</name>
</gene>
<dbReference type="InterPro" id="IPR025733">
    <property type="entry name" value="PAPs_C"/>
</dbReference>
<dbReference type="Gene3D" id="2.60.40.380">
    <property type="entry name" value="Purple acid phosphatase-like, N-terminal"/>
    <property type="match status" value="1"/>
</dbReference>
<evidence type="ECO:0000256" key="3">
    <source>
        <dbReference type="ARBA" id="ARBA00023180"/>
    </source>
</evidence>
<dbReference type="InterPro" id="IPR015914">
    <property type="entry name" value="PAPs_N"/>
</dbReference>
<dbReference type="EMBL" id="CAJPIZ010001274">
    <property type="protein sequence ID" value="CAG2103192.1"/>
    <property type="molecule type" value="Genomic_DNA"/>
</dbReference>
<evidence type="ECO:0000313" key="7">
    <source>
        <dbReference type="Proteomes" id="UP000759131"/>
    </source>
</evidence>
<evidence type="ECO:0000256" key="2">
    <source>
        <dbReference type="ARBA" id="ARBA00023157"/>
    </source>
</evidence>
<evidence type="ECO:0000313" key="6">
    <source>
        <dbReference type="EMBL" id="CAD7622762.1"/>
    </source>
</evidence>
<comment type="similarity">
    <text evidence="4">Belongs to the metallophosphoesterase superfamily. Purple acid phosphatase family.</text>
</comment>
<dbReference type="PROSITE" id="PS50041">
    <property type="entry name" value="C_TYPE_LECTIN_2"/>
    <property type="match status" value="1"/>
</dbReference>
<dbReference type="SUPFAM" id="SSF56436">
    <property type="entry name" value="C-type lectin-like"/>
    <property type="match status" value="1"/>
</dbReference>
<protein>
    <recommendedName>
        <fullName evidence="4">Purple acid phosphatase</fullName>
        <ecNumber evidence="4">3.1.3.2</ecNumber>
    </recommendedName>
</protein>
<dbReference type="Pfam" id="PF00149">
    <property type="entry name" value="Metallophos"/>
    <property type="match status" value="1"/>
</dbReference>
<reference evidence="6" key="1">
    <citation type="submission" date="2020-11" db="EMBL/GenBank/DDBJ databases">
        <authorList>
            <person name="Tran Van P."/>
        </authorList>
    </citation>
    <scope>NUCLEOTIDE SEQUENCE</scope>
</reference>
<dbReference type="PROSITE" id="PS00615">
    <property type="entry name" value="C_TYPE_LECTIN_1"/>
    <property type="match status" value="1"/>
</dbReference>